<dbReference type="AlphaFoldDB" id="A0A0F9NVZ9"/>
<evidence type="ECO:0000313" key="2">
    <source>
        <dbReference type="EMBL" id="KKM93045.1"/>
    </source>
</evidence>
<reference evidence="2" key="1">
    <citation type="journal article" date="2015" name="Nature">
        <title>Complex archaea that bridge the gap between prokaryotes and eukaryotes.</title>
        <authorList>
            <person name="Spang A."/>
            <person name="Saw J.H."/>
            <person name="Jorgensen S.L."/>
            <person name="Zaremba-Niedzwiedzka K."/>
            <person name="Martijn J."/>
            <person name="Lind A.E."/>
            <person name="van Eijk R."/>
            <person name="Schleper C."/>
            <person name="Guy L."/>
            <person name="Ettema T.J."/>
        </authorList>
    </citation>
    <scope>NUCLEOTIDE SEQUENCE</scope>
</reference>
<dbReference type="EMBL" id="LAZR01006318">
    <property type="protein sequence ID" value="KKM93045.1"/>
    <property type="molecule type" value="Genomic_DNA"/>
</dbReference>
<sequence>MPMLERVTMIEPGTGRVCSVPVRDQRAFKKRGYKFVKGSKIPGETAPSESDARAEEAEAEPASSDGEGEEGSGLAVESRAFEQPHRETKPVRRRSK</sequence>
<proteinExistence type="predicted"/>
<feature type="compositionally biased region" description="Basic and acidic residues" evidence="1">
    <location>
        <begin position="79"/>
        <end position="90"/>
    </location>
</feature>
<comment type="caution">
    <text evidence="2">The sequence shown here is derived from an EMBL/GenBank/DDBJ whole genome shotgun (WGS) entry which is preliminary data.</text>
</comment>
<organism evidence="2">
    <name type="scientific">marine sediment metagenome</name>
    <dbReference type="NCBI Taxonomy" id="412755"/>
    <lineage>
        <taxon>unclassified sequences</taxon>
        <taxon>metagenomes</taxon>
        <taxon>ecological metagenomes</taxon>
    </lineage>
</organism>
<accession>A0A0F9NVZ9</accession>
<gene>
    <name evidence="2" type="ORF">LCGC14_1212390</name>
</gene>
<name>A0A0F9NVZ9_9ZZZZ</name>
<evidence type="ECO:0000256" key="1">
    <source>
        <dbReference type="SAM" id="MobiDB-lite"/>
    </source>
</evidence>
<protein>
    <submittedName>
        <fullName evidence="2">Uncharacterized protein</fullName>
    </submittedName>
</protein>
<feature type="region of interest" description="Disordered" evidence="1">
    <location>
        <begin position="37"/>
        <end position="96"/>
    </location>
</feature>